<dbReference type="SUPFAM" id="SSF56059">
    <property type="entry name" value="Glutathione synthetase ATP-binding domain-like"/>
    <property type="match status" value="1"/>
</dbReference>
<proteinExistence type="predicted"/>
<gene>
    <name evidence="3" type="ORF">SULYE_0325</name>
</gene>
<comment type="caution">
    <text evidence="3">The sequence shown here is derived from an EMBL/GenBank/DDBJ whole genome shotgun (WGS) entry which is preliminary data.</text>
</comment>
<dbReference type="GO" id="GO:0046872">
    <property type="term" value="F:metal ion binding"/>
    <property type="evidence" value="ECO:0007669"/>
    <property type="project" value="InterPro"/>
</dbReference>
<evidence type="ECO:0000259" key="2">
    <source>
        <dbReference type="PROSITE" id="PS50975"/>
    </source>
</evidence>
<evidence type="ECO:0000313" key="4">
    <source>
        <dbReference type="Proteomes" id="UP000005540"/>
    </source>
</evidence>
<dbReference type="Pfam" id="PF15632">
    <property type="entry name" value="ATPgrasp_Ter"/>
    <property type="match status" value="1"/>
</dbReference>
<evidence type="ECO:0000313" key="3">
    <source>
        <dbReference type="EMBL" id="EEP61158.1"/>
    </source>
</evidence>
<dbReference type="GO" id="GO:0005524">
    <property type="term" value="F:ATP binding"/>
    <property type="evidence" value="ECO:0007669"/>
    <property type="project" value="UniProtKB-UniRule"/>
</dbReference>
<sequence>MKSLIFTSCGRRVELIQIIKDAIREFQIVGYEYNHIAPCLKIVDKKYIAPKVIDESYLNILLEIGLKENACLIVPLIDHELIKYSLAKEKFKTYGIEIMISPFSSVDIAMDKLKTFDFFSSKINVPITYLVEDYLSSTKNVINSNSLLLKPRFGSSSIGIFKLKNEKNKVKSLVEAFEIDTKNYIVQEYIDFDFEVTVDAFLYDGNLIELSQRKRLKVRAGEVEQAIIINDDEITDLIKKITDMIEFDWVINIQIMRKGNKLYLTEINPRFGGGYPLSYYAGANFIEHIKKRINKEKVLPIKNYNRTVINTVMSRYDNAFYWIEDNHDKSYRN</sequence>
<dbReference type="OrthoDB" id="9803907at2"/>
<accession>C4FIE0</accession>
<evidence type="ECO:0000256" key="1">
    <source>
        <dbReference type="PROSITE-ProRule" id="PRU00409"/>
    </source>
</evidence>
<dbReference type="EMBL" id="ABZS01000020">
    <property type="protein sequence ID" value="EEP61158.1"/>
    <property type="molecule type" value="Genomic_DNA"/>
</dbReference>
<keyword evidence="1" id="KW-0067">ATP-binding</keyword>
<dbReference type="PROSITE" id="PS50975">
    <property type="entry name" value="ATP_GRASP"/>
    <property type="match status" value="1"/>
</dbReference>
<keyword evidence="1" id="KW-0547">Nucleotide-binding</keyword>
<name>C4FIE0_9AQUI</name>
<protein>
    <submittedName>
        <fullName evidence="3">Putative carbamoyl phosphate synthase large subunit</fullName>
    </submittedName>
</protein>
<dbReference type="InterPro" id="IPR011761">
    <property type="entry name" value="ATP-grasp"/>
</dbReference>
<feature type="domain" description="ATP-grasp" evidence="2">
    <location>
        <begin position="115"/>
        <end position="294"/>
    </location>
</feature>
<dbReference type="InterPro" id="IPR048764">
    <property type="entry name" value="PylC_N"/>
</dbReference>
<dbReference type="InterPro" id="IPR013815">
    <property type="entry name" value="ATP_grasp_subdomain_1"/>
</dbReference>
<organism evidence="3 4">
    <name type="scientific">Sulfurihydrogenibium yellowstonense SS-5</name>
    <dbReference type="NCBI Taxonomy" id="432331"/>
    <lineage>
        <taxon>Bacteria</taxon>
        <taxon>Pseudomonadati</taxon>
        <taxon>Aquificota</taxon>
        <taxon>Aquificia</taxon>
        <taxon>Aquificales</taxon>
        <taxon>Hydrogenothermaceae</taxon>
        <taxon>Sulfurihydrogenibium</taxon>
    </lineage>
</organism>
<dbReference type="Gene3D" id="3.30.470.20">
    <property type="entry name" value="ATP-grasp fold, B domain"/>
    <property type="match status" value="1"/>
</dbReference>
<keyword evidence="4" id="KW-1185">Reference proteome</keyword>
<dbReference type="RefSeq" id="WP_007545801.1">
    <property type="nucleotide sequence ID" value="NZ_ABZS01000020.1"/>
</dbReference>
<dbReference type="Pfam" id="PF21360">
    <property type="entry name" value="PylC-like_N"/>
    <property type="match status" value="1"/>
</dbReference>
<dbReference type="Gene3D" id="3.30.1490.20">
    <property type="entry name" value="ATP-grasp fold, A domain"/>
    <property type="match status" value="1"/>
</dbReference>
<dbReference type="Gene3D" id="3.40.50.20">
    <property type="match status" value="1"/>
</dbReference>
<dbReference type="Proteomes" id="UP000005540">
    <property type="component" value="Unassembled WGS sequence"/>
</dbReference>
<reference evidence="3 4" key="1">
    <citation type="submission" date="2009-04" db="EMBL/GenBank/DDBJ databases">
        <authorList>
            <person name="Reysenbach A.-L."/>
            <person name="Heidelberg J.F."/>
            <person name="Nelson W.C."/>
        </authorList>
    </citation>
    <scope>NUCLEOTIDE SEQUENCE [LARGE SCALE GENOMIC DNA]</scope>
    <source>
        <strain evidence="3 4">SS-5</strain>
    </source>
</reference>
<dbReference type="AlphaFoldDB" id="C4FIE0"/>